<dbReference type="NCBIfam" id="TIGR00711">
    <property type="entry name" value="efflux_EmrB"/>
    <property type="match status" value="1"/>
</dbReference>
<feature type="transmembrane region" description="Helical" evidence="7">
    <location>
        <begin position="202"/>
        <end position="219"/>
    </location>
</feature>
<organism evidence="9 10">
    <name type="scientific">Clostridium moniliforme</name>
    <dbReference type="NCBI Taxonomy" id="39489"/>
    <lineage>
        <taxon>Bacteria</taxon>
        <taxon>Bacillati</taxon>
        <taxon>Bacillota</taxon>
        <taxon>Clostridia</taxon>
        <taxon>Eubacteriales</taxon>
        <taxon>Clostridiaceae</taxon>
        <taxon>Clostridium</taxon>
    </lineage>
</organism>
<keyword evidence="3" id="KW-1003">Cell membrane</keyword>
<feature type="transmembrane region" description="Helical" evidence="7">
    <location>
        <begin position="111"/>
        <end position="128"/>
    </location>
</feature>
<keyword evidence="2" id="KW-0813">Transport</keyword>
<dbReference type="InterPro" id="IPR004638">
    <property type="entry name" value="EmrB-like"/>
</dbReference>
<comment type="subcellular location">
    <subcellularLocation>
        <location evidence="1">Cell membrane</location>
        <topology evidence="1">Multi-pass membrane protein</topology>
    </subcellularLocation>
</comment>
<dbReference type="PANTHER" id="PTHR23501:SF5">
    <property type="entry name" value="TRANSPORT PROTEIN"/>
    <property type="match status" value="1"/>
</dbReference>
<comment type="caution">
    <text evidence="9">The sequence shown here is derived from an EMBL/GenBank/DDBJ whole genome shotgun (WGS) entry which is preliminary data.</text>
</comment>
<evidence type="ECO:0000256" key="5">
    <source>
        <dbReference type="ARBA" id="ARBA00022989"/>
    </source>
</evidence>
<dbReference type="PRINTS" id="PR01036">
    <property type="entry name" value="TCRTETB"/>
</dbReference>
<feature type="domain" description="Major facilitator superfamily (MFS) profile" evidence="8">
    <location>
        <begin position="16"/>
        <end position="471"/>
    </location>
</feature>
<feature type="transmembrane region" description="Helical" evidence="7">
    <location>
        <begin position="50"/>
        <end position="70"/>
    </location>
</feature>
<dbReference type="Gene3D" id="1.20.1720.10">
    <property type="entry name" value="Multidrug resistance protein D"/>
    <property type="match status" value="1"/>
</dbReference>
<evidence type="ECO:0000256" key="2">
    <source>
        <dbReference type="ARBA" id="ARBA00022448"/>
    </source>
</evidence>
<reference evidence="9 10" key="1">
    <citation type="submission" date="2021-03" db="EMBL/GenBank/DDBJ databases">
        <title>Genomic Encyclopedia of Type Strains, Phase IV (KMG-IV): sequencing the most valuable type-strain genomes for metagenomic binning, comparative biology and taxonomic classification.</title>
        <authorList>
            <person name="Goeker M."/>
        </authorList>
    </citation>
    <scope>NUCLEOTIDE SEQUENCE [LARGE SCALE GENOMIC DNA]</scope>
    <source>
        <strain evidence="9 10">DSM 3984</strain>
    </source>
</reference>
<proteinExistence type="predicted"/>
<dbReference type="PROSITE" id="PS50850">
    <property type="entry name" value="MFS"/>
    <property type="match status" value="1"/>
</dbReference>
<feature type="transmembrane region" description="Helical" evidence="7">
    <location>
        <begin position="396"/>
        <end position="419"/>
    </location>
</feature>
<dbReference type="Gene3D" id="1.20.1250.20">
    <property type="entry name" value="MFS general substrate transporter like domains"/>
    <property type="match status" value="1"/>
</dbReference>
<protein>
    <submittedName>
        <fullName evidence="9">EmrB/QacA subfamily drug resistance transporter</fullName>
    </submittedName>
</protein>
<evidence type="ECO:0000256" key="1">
    <source>
        <dbReference type="ARBA" id="ARBA00004651"/>
    </source>
</evidence>
<keyword evidence="5 7" id="KW-1133">Transmembrane helix</keyword>
<feature type="transmembrane region" description="Helical" evidence="7">
    <location>
        <begin position="269"/>
        <end position="293"/>
    </location>
</feature>
<dbReference type="RefSeq" id="WP_327786718.1">
    <property type="nucleotide sequence ID" value="NZ_JAGGJZ010000006.1"/>
</dbReference>
<feature type="transmembrane region" description="Helical" evidence="7">
    <location>
        <begin position="231"/>
        <end position="249"/>
    </location>
</feature>
<feature type="transmembrane region" description="Helical" evidence="7">
    <location>
        <begin position="82"/>
        <end position="99"/>
    </location>
</feature>
<feature type="transmembrane region" description="Helical" evidence="7">
    <location>
        <begin position="169"/>
        <end position="190"/>
    </location>
</feature>
<accession>A0ABS4F264</accession>
<evidence type="ECO:0000313" key="9">
    <source>
        <dbReference type="EMBL" id="MBP1890360.1"/>
    </source>
</evidence>
<dbReference type="PANTHER" id="PTHR23501">
    <property type="entry name" value="MAJOR FACILITATOR SUPERFAMILY"/>
    <property type="match status" value="1"/>
</dbReference>
<feature type="transmembrane region" description="Helical" evidence="7">
    <location>
        <begin position="439"/>
        <end position="465"/>
    </location>
</feature>
<feature type="transmembrane region" description="Helical" evidence="7">
    <location>
        <begin position="358"/>
        <end position="375"/>
    </location>
</feature>
<dbReference type="Proteomes" id="UP000783390">
    <property type="component" value="Unassembled WGS sequence"/>
</dbReference>
<feature type="transmembrane region" description="Helical" evidence="7">
    <location>
        <begin position="16"/>
        <end position="38"/>
    </location>
</feature>
<dbReference type="InterPro" id="IPR020846">
    <property type="entry name" value="MFS_dom"/>
</dbReference>
<evidence type="ECO:0000259" key="8">
    <source>
        <dbReference type="PROSITE" id="PS50850"/>
    </source>
</evidence>
<feature type="transmembrane region" description="Helical" evidence="7">
    <location>
        <begin position="333"/>
        <end position="352"/>
    </location>
</feature>
<dbReference type="EMBL" id="JAGGJZ010000006">
    <property type="protein sequence ID" value="MBP1890360.1"/>
    <property type="molecule type" value="Genomic_DNA"/>
</dbReference>
<evidence type="ECO:0000256" key="4">
    <source>
        <dbReference type="ARBA" id="ARBA00022692"/>
    </source>
</evidence>
<keyword evidence="4 7" id="KW-0812">Transmembrane</keyword>
<dbReference type="SUPFAM" id="SSF103473">
    <property type="entry name" value="MFS general substrate transporter"/>
    <property type="match status" value="1"/>
</dbReference>
<evidence type="ECO:0000256" key="6">
    <source>
        <dbReference type="ARBA" id="ARBA00023136"/>
    </source>
</evidence>
<evidence type="ECO:0000256" key="3">
    <source>
        <dbReference type="ARBA" id="ARBA00022475"/>
    </source>
</evidence>
<dbReference type="CDD" id="cd17321">
    <property type="entry name" value="MFS_MMR_MDR_like"/>
    <property type="match status" value="1"/>
</dbReference>
<sequence>MEDVHEDLSENKKFKILMCTVAMTFMTCLDSSIVNVALPLIAYDLHSTMAGVQWIVTSYLITIAVLILLCGRIGDIKGKCKVFKIGVLIFTIGSILSGLSKSLPLLICSRVIQGTGASCTMAVGMGIISKTYSNNGRAKAMGISSSAVALGTMIGPALGGMIAAIRWDLIFWINVPIGIIAFISSTKVLPKNDNSTDEKIDFRGTIVFAVFIVSLILSVTEGEFLGYTNKIILLGFLISILSFLVFIYLQKTVKSPVLDLTLFKNKLFIISVGCGFFTFVAVSCQTILLPFYLQDSLNISPFYSGLFLIIYPLVLGITSPISGDLADKLNPELISTIGTIFLALGFLLMGIINEGTPLWYVGVYNAIMGIGNGMFKSSNNSLVMARIPKEKLGIAGSVNSLFRNVGMTFGFTLATTLLYDRMSKMLGYKVSNYIVGKNYVFISAMTSVFKVAAIMCFISVILSIIRYKKYKNNQL</sequence>
<keyword evidence="10" id="KW-1185">Reference proteome</keyword>
<keyword evidence="6 7" id="KW-0472">Membrane</keyword>
<feature type="transmembrane region" description="Helical" evidence="7">
    <location>
        <begin position="299"/>
        <end position="321"/>
    </location>
</feature>
<evidence type="ECO:0000256" key="7">
    <source>
        <dbReference type="SAM" id="Phobius"/>
    </source>
</evidence>
<feature type="transmembrane region" description="Helical" evidence="7">
    <location>
        <begin position="140"/>
        <end position="163"/>
    </location>
</feature>
<dbReference type="InterPro" id="IPR036259">
    <property type="entry name" value="MFS_trans_sf"/>
</dbReference>
<name>A0ABS4F264_9CLOT</name>
<gene>
    <name evidence="9" type="ORF">J2Z53_001955</name>
</gene>
<dbReference type="Pfam" id="PF07690">
    <property type="entry name" value="MFS_1"/>
    <property type="match status" value="1"/>
</dbReference>
<dbReference type="InterPro" id="IPR011701">
    <property type="entry name" value="MFS"/>
</dbReference>
<evidence type="ECO:0000313" key="10">
    <source>
        <dbReference type="Proteomes" id="UP000783390"/>
    </source>
</evidence>